<dbReference type="PANTHER" id="PTHR12918:SF1">
    <property type="entry name" value="CYSTEINE DIOXYGENASE TYPE 1"/>
    <property type="match status" value="1"/>
</dbReference>
<evidence type="ECO:0000256" key="7">
    <source>
        <dbReference type="PIRSR" id="PIRSR610300-51"/>
    </source>
</evidence>
<reference evidence="8 9" key="1">
    <citation type="submission" date="2018-09" db="EMBL/GenBank/DDBJ databases">
        <title>YIM 75507 draft genome.</title>
        <authorList>
            <person name="Tang S."/>
            <person name="Feng Y."/>
        </authorList>
    </citation>
    <scope>NUCLEOTIDE SEQUENCE [LARGE SCALE GENOMIC DNA]</scope>
    <source>
        <strain evidence="8 9">YIM 75507</strain>
    </source>
</reference>
<dbReference type="Proteomes" id="UP000265768">
    <property type="component" value="Unassembled WGS sequence"/>
</dbReference>
<gene>
    <name evidence="8" type="ORF">D5H75_22685</name>
</gene>
<dbReference type="InterPro" id="IPR011051">
    <property type="entry name" value="RmlC_Cupin_sf"/>
</dbReference>
<evidence type="ECO:0000256" key="3">
    <source>
        <dbReference type="ARBA" id="ARBA00022964"/>
    </source>
</evidence>
<dbReference type="PANTHER" id="PTHR12918">
    <property type="entry name" value="CYSTEINE DIOXYGENASE"/>
    <property type="match status" value="1"/>
</dbReference>
<feature type="binding site" evidence="7">
    <location>
        <position position="142"/>
    </location>
    <ligand>
        <name>Fe cation</name>
        <dbReference type="ChEBI" id="CHEBI:24875"/>
        <note>catalytic</note>
    </ligand>
</feature>
<protein>
    <submittedName>
        <fullName evidence="8">Cysteine dioxygenase</fullName>
    </submittedName>
</protein>
<keyword evidence="3 8" id="KW-0223">Dioxygenase</keyword>
<evidence type="ECO:0000256" key="6">
    <source>
        <dbReference type="PIRSR" id="PIRSR610300-50"/>
    </source>
</evidence>
<comment type="caution">
    <text evidence="8">The sequence shown here is derived from an EMBL/GenBank/DDBJ whole genome shotgun (WGS) entry which is preliminary data.</text>
</comment>
<sequence length="189" mass="20385">MALMTQETVSRPGLRELADGVRAIVDQGLPARRTAWLVADLLRGGALPGPEVLTEEERRGDPERYTSRVLHAEDGFSIVGLVWLPGQETPVHDHIAWCTFGVVQGAEHEILYRLDGDRLVRVGESTNGAGEVSGFAPPGDIHRVRNVSDGTAISIHIYGADVTRAGGSSVRRVYDLPEAEGAEPSRSGR</sequence>
<feature type="binding site" evidence="7">
    <location>
        <position position="94"/>
    </location>
    <ligand>
        <name>Fe cation</name>
        <dbReference type="ChEBI" id="CHEBI:24875"/>
        <note>catalytic</note>
    </ligand>
</feature>
<dbReference type="GO" id="GO:0008198">
    <property type="term" value="F:ferrous iron binding"/>
    <property type="evidence" value="ECO:0007669"/>
    <property type="project" value="TreeGrafter"/>
</dbReference>
<evidence type="ECO:0000313" key="9">
    <source>
        <dbReference type="Proteomes" id="UP000265768"/>
    </source>
</evidence>
<organism evidence="8 9">
    <name type="scientific">Bailinhaonella thermotolerans</name>
    <dbReference type="NCBI Taxonomy" id="1070861"/>
    <lineage>
        <taxon>Bacteria</taxon>
        <taxon>Bacillati</taxon>
        <taxon>Actinomycetota</taxon>
        <taxon>Actinomycetes</taxon>
        <taxon>Streptosporangiales</taxon>
        <taxon>Streptosporangiaceae</taxon>
        <taxon>Bailinhaonella</taxon>
    </lineage>
</organism>
<dbReference type="Pfam" id="PF05995">
    <property type="entry name" value="CDO_I"/>
    <property type="match status" value="1"/>
</dbReference>
<comment type="similarity">
    <text evidence="1">Belongs to the cysteine dioxygenase family.</text>
</comment>
<dbReference type="OrthoDB" id="7059163at2"/>
<keyword evidence="4" id="KW-0560">Oxidoreductase</keyword>
<dbReference type="Gene3D" id="2.60.120.10">
    <property type="entry name" value="Jelly Rolls"/>
    <property type="match status" value="1"/>
</dbReference>
<keyword evidence="2 7" id="KW-0479">Metal-binding</keyword>
<dbReference type="AlphaFoldDB" id="A0A3A4ASV9"/>
<dbReference type="EMBL" id="QZEY01000009">
    <property type="protein sequence ID" value="RJL30384.1"/>
    <property type="molecule type" value="Genomic_DNA"/>
</dbReference>
<dbReference type="RefSeq" id="WP_119928532.1">
    <property type="nucleotide sequence ID" value="NZ_QZEY01000009.1"/>
</dbReference>
<keyword evidence="9" id="KW-1185">Reference proteome</keyword>
<dbReference type="CDD" id="cd10548">
    <property type="entry name" value="cupin_CDO"/>
    <property type="match status" value="1"/>
</dbReference>
<evidence type="ECO:0000256" key="2">
    <source>
        <dbReference type="ARBA" id="ARBA00022723"/>
    </source>
</evidence>
<dbReference type="InterPro" id="IPR010300">
    <property type="entry name" value="CDO_1"/>
</dbReference>
<keyword evidence="6" id="KW-0883">Thioether bond</keyword>
<feature type="cross-link" description="3'-(S-cysteinyl)-tyrosine (Cys-Tyr)" evidence="6">
    <location>
        <begin position="98"/>
        <end position="158"/>
    </location>
</feature>
<dbReference type="GO" id="GO:0016702">
    <property type="term" value="F:oxidoreductase activity, acting on single donors with incorporation of molecular oxygen, incorporation of two atoms of oxygen"/>
    <property type="evidence" value="ECO:0007669"/>
    <property type="project" value="InterPro"/>
</dbReference>
<feature type="binding site" evidence="7">
    <location>
        <position position="92"/>
    </location>
    <ligand>
        <name>Fe cation</name>
        <dbReference type="ChEBI" id="CHEBI:24875"/>
        <note>catalytic</note>
    </ligand>
</feature>
<evidence type="ECO:0000256" key="5">
    <source>
        <dbReference type="ARBA" id="ARBA00023004"/>
    </source>
</evidence>
<keyword evidence="5 7" id="KW-0408">Iron</keyword>
<dbReference type="InterPro" id="IPR014710">
    <property type="entry name" value="RmlC-like_jellyroll"/>
</dbReference>
<dbReference type="SUPFAM" id="SSF51182">
    <property type="entry name" value="RmlC-like cupins"/>
    <property type="match status" value="1"/>
</dbReference>
<proteinExistence type="inferred from homology"/>
<accession>A0A3A4ASV9</accession>
<evidence type="ECO:0000313" key="8">
    <source>
        <dbReference type="EMBL" id="RJL30384.1"/>
    </source>
</evidence>
<evidence type="ECO:0000256" key="4">
    <source>
        <dbReference type="ARBA" id="ARBA00023002"/>
    </source>
</evidence>
<name>A0A3A4ASV9_9ACTN</name>
<evidence type="ECO:0000256" key="1">
    <source>
        <dbReference type="ARBA" id="ARBA00006622"/>
    </source>
</evidence>